<evidence type="ECO:0000313" key="1">
    <source>
        <dbReference type="EMBL" id="SVE57523.1"/>
    </source>
</evidence>
<accession>A0A383EM33</accession>
<reference evidence="1" key="1">
    <citation type="submission" date="2018-05" db="EMBL/GenBank/DDBJ databases">
        <authorList>
            <person name="Lanie J.A."/>
            <person name="Ng W.-L."/>
            <person name="Kazmierczak K.M."/>
            <person name="Andrzejewski T.M."/>
            <person name="Davidsen T.M."/>
            <person name="Wayne K.J."/>
            <person name="Tettelin H."/>
            <person name="Glass J.I."/>
            <person name="Rusch D."/>
            <person name="Podicherti R."/>
            <person name="Tsui H.-C.T."/>
            <person name="Winkler M.E."/>
        </authorList>
    </citation>
    <scope>NUCLEOTIDE SEQUENCE</scope>
</reference>
<dbReference type="EMBL" id="UINC01226857">
    <property type="protein sequence ID" value="SVE57523.1"/>
    <property type="molecule type" value="Genomic_DNA"/>
</dbReference>
<gene>
    <name evidence="1" type="ORF">METZ01_LOCUS510377</name>
</gene>
<name>A0A383EM33_9ZZZZ</name>
<protein>
    <submittedName>
        <fullName evidence="1">Uncharacterized protein</fullName>
    </submittedName>
</protein>
<proteinExistence type="predicted"/>
<dbReference type="AlphaFoldDB" id="A0A383EM33"/>
<organism evidence="1">
    <name type="scientific">marine metagenome</name>
    <dbReference type="NCBI Taxonomy" id="408172"/>
    <lineage>
        <taxon>unclassified sequences</taxon>
        <taxon>metagenomes</taxon>
        <taxon>ecological metagenomes</taxon>
    </lineage>
</organism>
<sequence length="80" mass="9550">MEIRYTDEEINELLIVLVRKMAEEVDLPAKDKATLKRWRSSEMKIGSDELTELTEKANEDFARGLERRSRSQIRKPDWRQ</sequence>